<reference evidence="1" key="1">
    <citation type="submission" date="2020-09" db="EMBL/GenBank/DDBJ databases">
        <title>A novel bacterium of genus Paenibacillus, isolated from South China Sea.</title>
        <authorList>
            <person name="Huang H."/>
            <person name="Mo K."/>
            <person name="Hu Y."/>
        </authorList>
    </citation>
    <scope>NUCLEOTIDE SEQUENCE</scope>
    <source>
        <strain evidence="1">IB182363</strain>
    </source>
</reference>
<dbReference type="EMBL" id="JACXJA010000032">
    <property type="protein sequence ID" value="MBD2864698.1"/>
    <property type="molecule type" value="Genomic_DNA"/>
</dbReference>
<dbReference type="AlphaFoldDB" id="A0A927CDJ0"/>
<sequence length="496" mass="55415">MNPSKSDREHVTLKHGWAQTDITPLQPVFIAGQFHARLSEGVMDPLTATVWAVQTGEEHVVFASCDLIAIPDDMRDAVRRLLELRRPAGLNPRNVILNATHTHTGPEVRVPSPSPDGHASSEVAGMPILEAMPVQAYLDFAVERIADAVCEAWSNLQPGAVAYGWGNSVISHNRRWVNDSGQATMYDLPLSPTSRFRHMEGSEDHSLNVIAAYGPEGDLRGLVVNVPCPSQKSEHLFVISADWWHETRQLLRQKYGPGLFILPQCSAAGDLSPHPMLDREPYERMLRLKNRTAREEIASRLVSAIDDIVPYIHDTRRSDMAVKLRSLQLELPVNRLTERDAQHAEQEANRWMDVLGDERRKLEERPELRTKERWYVAASKAYRIAEWHINVLRRYERQKRSLTLSAEINVVQLGEVALVTVPYELYMDFGSQMKVRSKAKQTIIVQLAGAGTYLPSPRSLAGGGYGSVPASNPIGSEGGQAIADLVTEQLVRLMGD</sequence>
<organism evidence="1 2">
    <name type="scientific">Paenibacillus oceani</name>
    <dbReference type="NCBI Taxonomy" id="2772510"/>
    <lineage>
        <taxon>Bacteria</taxon>
        <taxon>Bacillati</taxon>
        <taxon>Bacillota</taxon>
        <taxon>Bacilli</taxon>
        <taxon>Bacillales</taxon>
        <taxon>Paenibacillaceae</taxon>
        <taxon>Paenibacillus</taxon>
    </lineage>
</organism>
<evidence type="ECO:0008006" key="3">
    <source>
        <dbReference type="Google" id="ProtNLM"/>
    </source>
</evidence>
<proteinExistence type="predicted"/>
<dbReference type="RefSeq" id="WP_190930325.1">
    <property type="nucleotide sequence ID" value="NZ_JACXJA010000032.1"/>
</dbReference>
<dbReference type="Proteomes" id="UP000639396">
    <property type="component" value="Unassembled WGS sequence"/>
</dbReference>
<evidence type="ECO:0000313" key="2">
    <source>
        <dbReference type="Proteomes" id="UP000639396"/>
    </source>
</evidence>
<evidence type="ECO:0000313" key="1">
    <source>
        <dbReference type="EMBL" id="MBD2864698.1"/>
    </source>
</evidence>
<protein>
    <recommendedName>
        <fullName evidence="3">Neutral/alkaline non-lysosomal ceramidase N-terminal domain-containing protein</fullName>
    </recommendedName>
</protein>
<gene>
    <name evidence="1" type="ORF">IDH45_22205</name>
</gene>
<name>A0A927CDJ0_9BACL</name>
<comment type="caution">
    <text evidence="1">The sequence shown here is derived from an EMBL/GenBank/DDBJ whole genome shotgun (WGS) entry which is preliminary data.</text>
</comment>
<keyword evidence="2" id="KW-1185">Reference proteome</keyword>
<accession>A0A927CDJ0</accession>